<dbReference type="AlphaFoldDB" id="A0A914Q4S4"/>
<dbReference type="Pfam" id="PF00651">
    <property type="entry name" value="BTB"/>
    <property type="match status" value="1"/>
</dbReference>
<name>A0A914Q4S4_9BILA</name>
<organism evidence="2 3">
    <name type="scientific">Panagrolaimus davidi</name>
    <dbReference type="NCBI Taxonomy" id="227884"/>
    <lineage>
        <taxon>Eukaryota</taxon>
        <taxon>Metazoa</taxon>
        <taxon>Ecdysozoa</taxon>
        <taxon>Nematoda</taxon>
        <taxon>Chromadorea</taxon>
        <taxon>Rhabditida</taxon>
        <taxon>Tylenchina</taxon>
        <taxon>Panagrolaimomorpha</taxon>
        <taxon>Panagrolaimoidea</taxon>
        <taxon>Panagrolaimidae</taxon>
        <taxon>Panagrolaimus</taxon>
    </lineage>
</organism>
<keyword evidence="2" id="KW-1185">Reference proteome</keyword>
<proteinExistence type="predicted"/>
<evidence type="ECO:0000313" key="3">
    <source>
        <dbReference type="WBParaSite" id="PDA_v2.g26367.t1"/>
    </source>
</evidence>
<protein>
    <submittedName>
        <fullName evidence="3">BTB domain-containing protein</fullName>
    </submittedName>
</protein>
<dbReference type="WBParaSite" id="PDA_v2.g26367.t1">
    <property type="protein sequence ID" value="PDA_v2.g26367.t1"/>
    <property type="gene ID" value="PDA_v2.g26367"/>
</dbReference>
<dbReference type="PANTHER" id="PTHR24413">
    <property type="entry name" value="SPECKLE-TYPE POZ PROTEIN"/>
    <property type="match status" value="1"/>
</dbReference>
<dbReference type="InterPro" id="IPR011333">
    <property type="entry name" value="SKP1/BTB/POZ_sf"/>
</dbReference>
<dbReference type="InterPro" id="IPR000210">
    <property type="entry name" value="BTB/POZ_dom"/>
</dbReference>
<dbReference type="Gene3D" id="3.30.710.10">
    <property type="entry name" value="Potassium Channel Kv1.1, Chain A"/>
    <property type="match status" value="1"/>
</dbReference>
<sequence>MSKLQNSDIRYSEQFIYKMQQERFKTFELQDPANEHFDVTFEIEGKKLYANKFILTSLSETMASMLSDRWTKKDVVVTIEAYTYDNFYQFVHFLYTGRCDLKNENVFKLTDLAEFYAVPFLKEFCHMFLLKMEYNVERIEEMFEFSEKYPLDRMKFDLELFICCNLDEIFGSSPWDEKMRATCKAIETN</sequence>
<feature type="domain" description="BTB" evidence="1">
    <location>
        <begin position="37"/>
        <end position="103"/>
    </location>
</feature>
<evidence type="ECO:0000313" key="2">
    <source>
        <dbReference type="Proteomes" id="UP000887578"/>
    </source>
</evidence>
<dbReference type="SUPFAM" id="SSF54695">
    <property type="entry name" value="POZ domain"/>
    <property type="match status" value="1"/>
</dbReference>
<reference evidence="3" key="1">
    <citation type="submission" date="2022-11" db="UniProtKB">
        <authorList>
            <consortium name="WormBaseParasite"/>
        </authorList>
    </citation>
    <scope>IDENTIFICATION</scope>
</reference>
<dbReference type="PROSITE" id="PS50097">
    <property type="entry name" value="BTB"/>
    <property type="match status" value="1"/>
</dbReference>
<evidence type="ECO:0000259" key="1">
    <source>
        <dbReference type="PROSITE" id="PS50097"/>
    </source>
</evidence>
<dbReference type="SMART" id="SM00225">
    <property type="entry name" value="BTB"/>
    <property type="match status" value="1"/>
</dbReference>
<accession>A0A914Q4S4</accession>
<dbReference type="Proteomes" id="UP000887578">
    <property type="component" value="Unplaced"/>
</dbReference>